<dbReference type="SUPFAM" id="SSF48230">
    <property type="entry name" value="Chondroitin AC/alginate lyase"/>
    <property type="match status" value="1"/>
</dbReference>
<evidence type="ECO:0000256" key="2">
    <source>
        <dbReference type="ARBA" id="ARBA00023239"/>
    </source>
</evidence>
<accession>B5GLK9</accession>
<evidence type="ECO:0000256" key="1">
    <source>
        <dbReference type="ARBA" id="ARBA00022729"/>
    </source>
</evidence>
<organism evidence="6 7">
    <name type="scientific">Streptomyces clavuligerus</name>
    <dbReference type="NCBI Taxonomy" id="1901"/>
    <lineage>
        <taxon>Bacteria</taxon>
        <taxon>Bacillati</taxon>
        <taxon>Actinomycetota</taxon>
        <taxon>Actinomycetes</taxon>
        <taxon>Kitasatosporales</taxon>
        <taxon>Streptomycetaceae</taxon>
        <taxon>Streptomyces</taxon>
    </lineage>
</organism>
<dbReference type="eggNOG" id="COG3979">
    <property type="taxonomic scope" value="Bacteria"/>
</dbReference>
<keyword evidence="7" id="KW-1185">Reference proteome</keyword>
<dbReference type="Gene3D" id="1.50.10.100">
    <property type="entry name" value="Chondroitin AC/alginate lyase"/>
    <property type="match status" value="1"/>
</dbReference>
<reference evidence="6 7" key="1">
    <citation type="journal article" date="2010" name="Genome Biol. Evol.">
        <title>The sequence of a 1.8-mb bacterial linear plasmid reveals a rich evolutionary reservoir of secondary metabolic pathways.</title>
        <authorList>
            <person name="Medema M.H."/>
            <person name="Trefzer A."/>
            <person name="Kovalchuk A."/>
            <person name="van den Berg M."/>
            <person name="Mueller U."/>
            <person name="Heijne W."/>
            <person name="Wu L."/>
            <person name="Alam M.T."/>
            <person name="Ronning C.M."/>
            <person name="Nierman W.C."/>
            <person name="Bovenberg R.A.L."/>
            <person name="Breitling R."/>
            <person name="Takano E."/>
        </authorList>
    </citation>
    <scope>NUCLEOTIDE SEQUENCE [LARGE SCALE GENOMIC DNA]</scope>
    <source>
        <strain evidence="7">ATCC 27064 / DSM 738 / JCM 4710 / NBRC 13307 / NCIMB 12785 / NRRL 3585 / VKM Ac-602</strain>
        <plasmid evidence="6">pSCL4</plasmid>
    </source>
</reference>
<sequence length="407" mass="44177">MPITRTRLALPVGALVAALLVAPGTHRADAAPGGGRPLPPGPAAPAHFTHPGVVVSQPQLDFARGRVAAAAEPWKSAFDQMTGSGYASLDRVPKPRAVVDCGPGSNPNNGCTDERQDALAAYTTALAWYITRDERYAKKSVEIMDAWSAVIQDHTNSNARLQTGWAGSSWSKAAELVKHTYTGGWPQAGRFATMLRTVYLPEVIGGANANGNWELVMMEAAVGISVHLEDRASYDKAIAKFRTRAAAYVYLSSDGPLPRTVPSQNLDTPEKIIKYWYGQERFVTGLAQETCRDFGHTGWGLSAMSHIAETSRIQGEDLYRTDIGERLRHGLGFHAKYQLGEAPPDWLCGGSVKRGLGSITEIGYTAMHLRLGFEMPDTQRLNQQNRPAGANNYFTGWETLTHGDNVS</sequence>
<evidence type="ECO:0000259" key="5">
    <source>
        <dbReference type="Pfam" id="PF05426"/>
    </source>
</evidence>
<gene>
    <name evidence="6" type="ORF">SCLAV_p1389</name>
</gene>
<dbReference type="InterPro" id="IPR008397">
    <property type="entry name" value="Alginate_lyase_dom"/>
</dbReference>
<geneLocation type="plasmid" evidence="6 7">
    <name>pSCL4</name>
</geneLocation>
<keyword evidence="2" id="KW-0456">Lyase</keyword>
<feature type="region of interest" description="Disordered" evidence="3">
    <location>
        <begin position="26"/>
        <end position="46"/>
    </location>
</feature>
<keyword evidence="6" id="KW-0614">Plasmid</keyword>
<dbReference type="Proteomes" id="UP000002357">
    <property type="component" value="Plasmid pSCL4"/>
</dbReference>
<dbReference type="EMBL" id="CM000914">
    <property type="protein sequence ID" value="EFG04873.2"/>
    <property type="molecule type" value="Genomic_DNA"/>
</dbReference>
<feature type="signal peptide" evidence="4">
    <location>
        <begin position="1"/>
        <end position="30"/>
    </location>
</feature>
<feature type="chain" id="PRO_5010492502" evidence="4">
    <location>
        <begin position="31"/>
        <end position="407"/>
    </location>
</feature>
<protein>
    <submittedName>
        <fullName evidence="6">Putative secreted protein</fullName>
    </submittedName>
</protein>
<dbReference type="AlphaFoldDB" id="B5GLK9"/>
<dbReference type="OrthoDB" id="3862295at2"/>
<evidence type="ECO:0000313" key="7">
    <source>
        <dbReference type="Proteomes" id="UP000002357"/>
    </source>
</evidence>
<dbReference type="GO" id="GO:0042597">
    <property type="term" value="C:periplasmic space"/>
    <property type="evidence" value="ECO:0007669"/>
    <property type="project" value="InterPro"/>
</dbReference>
<evidence type="ECO:0000313" key="6">
    <source>
        <dbReference type="EMBL" id="EFG04873.2"/>
    </source>
</evidence>
<name>B5GLK9_STRCL</name>
<dbReference type="GO" id="GO:0016829">
    <property type="term" value="F:lyase activity"/>
    <property type="evidence" value="ECO:0007669"/>
    <property type="project" value="UniProtKB-KW"/>
</dbReference>
<dbReference type="RefSeq" id="WP_003952600.1">
    <property type="nucleotide sequence ID" value="NZ_CM000914.1"/>
</dbReference>
<evidence type="ECO:0000256" key="3">
    <source>
        <dbReference type="SAM" id="MobiDB-lite"/>
    </source>
</evidence>
<dbReference type="GeneID" id="93734452"/>
<dbReference type="InterPro" id="IPR008929">
    <property type="entry name" value="Chondroitin_lyas"/>
</dbReference>
<evidence type="ECO:0000256" key="4">
    <source>
        <dbReference type="SAM" id="SignalP"/>
    </source>
</evidence>
<keyword evidence="1 4" id="KW-0732">Signal</keyword>
<feature type="domain" description="Alginate lyase" evidence="5">
    <location>
        <begin position="116"/>
        <end position="340"/>
    </location>
</feature>
<dbReference type="Pfam" id="PF05426">
    <property type="entry name" value="Alginate_lyase"/>
    <property type="match status" value="1"/>
</dbReference>
<proteinExistence type="predicted"/>